<evidence type="ECO:0000256" key="1">
    <source>
        <dbReference type="ARBA" id="ARBA00004651"/>
    </source>
</evidence>
<organism evidence="12 13">
    <name type="scientific">Hydra vulgaris</name>
    <name type="common">Hydra</name>
    <name type="synonym">Hydra attenuata</name>
    <dbReference type="NCBI Taxonomy" id="6087"/>
    <lineage>
        <taxon>Eukaryota</taxon>
        <taxon>Metazoa</taxon>
        <taxon>Cnidaria</taxon>
        <taxon>Hydrozoa</taxon>
        <taxon>Hydroidolina</taxon>
        <taxon>Anthoathecata</taxon>
        <taxon>Aplanulata</taxon>
        <taxon>Hydridae</taxon>
        <taxon>Hydra</taxon>
    </lineage>
</organism>
<keyword evidence="6 10" id="KW-0472">Membrane</keyword>
<evidence type="ECO:0000313" key="13">
    <source>
        <dbReference type="RefSeq" id="XP_065650962.1"/>
    </source>
</evidence>
<accession>A0ABM4BPB1</accession>
<keyword evidence="4 10" id="KW-1133">Transmembrane helix</keyword>
<keyword evidence="7" id="KW-0675">Receptor</keyword>
<evidence type="ECO:0000256" key="9">
    <source>
        <dbReference type="ARBA" id="ARBA00023224"/>
    </source>
</evidence>
<dbReference type="InterPro" id="IPR017452">
    <property type="entry name" value="GPCR_Rhodpsn_7TM"/>
</dbReference>
<dbReference type="PANTHER" id="PTHR24246">
    <property type="entry name" value="OLFACTORY RECEPTOR AND ADENOSINE RECEPTOR"/>
    <property type="match status" value="1"/>
</dbReference>
<evidence type="ECO:0000256" key="4">
    <source>
        <dbReference type="ARBA" id="ARBA00022989"/>
    </source>
</evidence>
<keyword evidence="8" id="KW-0325">Glycoprotein</keyword>
<dbReference type="SUPFAM" id="SSF81321">
    <property type="entry name" value="Family A G protein-coupled receptor-like"/>
    <property type="match status" value="1"/>
</dbReference>
<protein>
    <submittedName>
        <fullName evidence="13">Uncharacterized protein LOC124818253</fullName>
    </submittedName>
</protein>
<keyword evidence="3 10" id="KW-0812">Transmembrane</keyword>
<keyword evidence="2" id="KW-1003">Cell membrane</keyword>
<dbReference type="PROSITE" id="PS51257">
    <property type="entry name" value="PROKAR_LIPOPROTEIN"/>
    <property type="match status" value="1"/>
</dbReference>
<evidence type="ECO:0000313" key="12">
    <source>
        <dbReference type="Proteomes" id="UP001652625"/>
    </source>
</evidence>
<feature type="transmembrane region" description="Helical" evidence="10">
    <location>
        <begin position="105"/>
        <end position="126"/>
    </location>
</feature>
<keyword evidence="12" id="KW-1185">Reference proteome</keyword>
<evidence type="ECO:0000256" key="8">
    <source>
        <dbReference type="ARBA" id="ARBA00023180"/>
    </source>
</evidence>
<evidence type="ECO:0000256" key="3">
    <source>
        <dbReference type="ARBA" id="ARBA00022692"/>
    </source>
</evidence>
<evidence type="ECO:0000256" key="2">
    <source>
        <dbReference type="ARBA" id="ARBA00022475"/>
    </source>
</evidence>
<keyword evidence="9" id="KW-0807">Transducer</keyword>
<gene>
    <name evidence="13" type="primary">LOC124818253</name>
</gene>
<feature type="domain" description="G-protein coupled receptors family 1 profile" evidence="11">
    <location>
        <begin position="37"/>
        <end position="277"/>
    </location>
</feature>
<evidence type="ECO:0000256" key="6">
    <source>
        <dbReference type="ARBA" id="ARBA00023136"/>
    </source>
</evidence>
<dbReference type="PROSITE" id="PS50262">
    <property type="entry name" value="G_PROTEIN_RECEP_F1_2"/>
    <property type="match status" value="1"/>
</dbReference>
<feature type="transmembrane region" description="Helical" evidence="10">
    <location>
        <begin position="168"/>
        <end position="192"/>
    </location>
</feature>
<proteinExistence type="predicted"/>
<evidence type="ECO:0000256" key="10">
    <source>
        <dbReference type="SAM" id="Phobius"/>
    </source>
</evidence>
<evidence type="ECO:0000256" key="7">
    <source>
        <dbReference type="ARBA" id="ARBA00023170"/>
    </source>
</evidence>
<evidence type="ECO:0000256" key="5">
    <source>
        <dbReference type="ARBA" id="ARBA00023040"/>
    </source>
</evidence>
<evidence type="ECO:0000259" key="11">
    <source>
        <dbReference type="PROSITE" id="PS50262"/>
    </source>
</evidence>
<feature type="transmembrane region" description="Helical" evidence="10">
    <location>
        <begin position="20"/>
        <end position="46"/>
    </location>
</feature>
<feature type="transmembrane region" description="Helical" evidence="10">
    <location>
        <begin position="138"/>
        <end position="162"/>
    </location>
</feature>
<reference evidence="13" key="1">
    <citation type="submission" date="2025-08" db="UniProtKB">
        <authorList>
            <consortium name="RefSeq"/>
        </authorList>
    </citation>
    <scope>IDENTIFICATION</scope>
</reference>
<sequence length="349" mass="39359">MISVHKAVECGTVHNITLLSAVSCSVSIILCLTTTPCNIVLIIAILEDKRKVLKKSIFYKLILNSAIADLLIGSLGDISSIAFHIKEAMRIKIYNQDIFLVHLELFVLSNASILSMALLCIDRIVALMKPIAYYRSSLSNLMCLMVLVATWIISGLLVIPYFSVGYIYYLGIFAFTTLTITCISLVAVVYFYKTRFPAYCNFNQRHSVTYKTNEHNLSNINSCQNSTIVLPMSNQVKNKAVNIKTTKNIELKKKTAEQKVNQSFIVMLLVFLLTYMPACCLTVYMNVCTQCTCTEVQIFRDFTYLSLLSGSLWRSLNFGFKITTLNKKIRKMLTFGHFIASKKNIIKAS</sequence>
<dbReference type="GeneID" id="124818253"/>
<dbReference type="Gene3D" id="1.20.1070.10">
    <property type="entry name" value="Rhodopsin 7-helix transmembrane proteins"/>
    <property type="match status" value="1"/>
</dbReference>
<dbReference type="Proteomes" id="UP001652625">
    <property type="component" value="Chromosome 04"/>
</dbReference>
<feature type="transmembrane region" description="Helical" evidence="10">
    <location>
        <begin position="264"/>
        <end position="285"/>
    </location>
</feature>
<dbReference type="PRINTS" id="PR00237">
    <property type="entry name" value="GPCRRHODOPSN"/>
</dbReference>
<dbReference type="InterPro" id="IPR000276">
    <property type="entry name" value="GPCR_Rhodpsn"/>
</dbReference>
<dbReference type="PANTHER" id="PTHR24246:SF27">
    <property type="entry name" value="ADENOSINE RECEPTOR, ISOFORM A"/>
    <property type="match status" value="1"/>
</dbReference>
<dbReference type="CDD" id="cd00637">
    <property type="entry name" value="7tm_classA_rhodopsin-like"/>
    <property type="match status" value="1"/>
</dbReference>
<comment type="subcellular location">
    <subcellularLocation>
        <location evidence="1">Cell membrane</location>
        <topology evidence="1">Multi-pass membrane protein</topology>
    </subcellularLocation>
</comment>
<feature type="transmembrane region" description="Helical" evidence="10">
    <location>
        <begin position="58"/>
        <end position="85"/>
    </location>
</feature>
<keyword evidence="5" id="KW-0297">G-protein coupled receptor</keyword>
<name>A0ABM4BPB1_HYDVU</name>
<dbReference type="RefSeq" id="XP_065650962.1">
    <property type="nucleotide sequence ID" value="XM_065794890.1"/>
</dbReference>